<dbReference type="InterPro" id="IPR001559">
    <property type="entry name" value="Phosphotriesterase"/>
</dbReference>
<comment type="caution">
    <text evidence="4">The sequence shown here is derived from an EMBL/GenBank/DDBJ whole genome shotgun (WGS) entry which is preliminary data.</text>
</comment>
<dbReference type="AlphaFoldDB" id="A0A5M3X8F0"/>
<dbReference type="PANTHER" id="PTHR10819:SF3">
    <property type="entry name" value="PHOSPHOTRIESTERASE-RELATED PROTEIN"/>
    <property type="match status" value="1"/>
</dbReference>
<comment type="similarity">
    <text evidence="3">Belongs to the metallo-dependent hydrolases superfamily. Phosphotriesterase family.</text>
</comment>
<accession>A0A5M3X8F0</accession>
<keyword evidence="1" id="KW-0479">Metal-binding</keyword>
<evidence type="ECO:0000256" key="1">
    <source>
        <dbReference type="ARBA" id="ARBA00022723"/>
    </source>
</evidence>
<dbReference type="Pfam" id="PF02126">
    <property type="entry name" value="PTE"/>
    <property type="match status" value="1"/>
</dbReference>
<dbReference type="Gene3D" id="3.20.20.140">
    <property type="entry name" value="Metal-dependent hydrolases"/>
    <property type="match status" value="1"/>
</dbReference>
<keyword evidence="2" id="KW-0378">Hydrolase</keyword>
<evidence type="ECO:0000256" key="2">
    <source>
        <dbReference type="ARBA" id="ARBA00022801"/>
    </source>
</evidence>
<dbReference type="GO" id="GO:0008270">
    <property type="term" value="F:zinc ion binding"/>
    <property type="evidence" value="ECO:0007669"/>
    <property type="project" value="InterPro"/>
</dbReference>
<dbReference type="EMBL" id="BLAF01000004">
    <property type="protein sequence ID" value="GES17370.1"/>
    <property type="molecule type" value="Genomic_DNA"/>
</dbReference>
<name>A0A5M3X8F0_9ACTN</name>
<dbReference type="OrthoDB" id="9795018at2"/>
<comment type="caution">
    <text evidence="3">Lacks conserved residue(s) required for the propagation of feature annotation.</text>
</comment>
<reference evidence="4 5" key="1">
    <citation type="submission" date="2019-10" db="EMBL/GenBank/DDBJ databases">
        <title>Whole genome shotgun sequence of Acrocarpospora pleiomorpha NBRC 16267.</title>
        <authorList>
            <person name="Ichikawa N."/>
            <person name="Kimura A."/>
            <person name="Kitahashi Y."/>
            <person name="Komaki H."/>
            <person name="Oguchi A."/>
        </authorList>
    </citation>
    <scope>NUCLEOTIDE SEQUENCE [LARGE SCALE GENOMIC DNA]</scope>
    <source>
        <strain evidence="4 5">NBRC 16267</strain>
    </source>
</reference>
<dbReference type="SUPFAM" id="SSF51556">
    <property type="entry name" value="Metallo-dependent hydrolases"/>
    <property type="match status" value="1"/>
</dbReference>
<dbReference type="PANTHER" id="PTHR10819">
    <property type="entry name" value="PHOSPHOTRIESTERASE-RELATED"/>
    <property type="match status" value="1"/>
</dbReference>
<evidence type="ECO:0000313" key="4">
    <source>
        <dbReference type="EMBL" id="GES17370.1"/>
    </source>
</evidence>
<gene>
    <name evidence="4" type="ORF">Aple_002650</name>
</gene>
<keyword evidence="5" id="KW-1185">Reference proteome</keyword>
<organism evidence="4 5">
    <name type="scientific">Acrocarpospora pleiomorpha</name>
    <dbReference type="NCBI Taxonomy" id="90975"/>
    <lineage>
        <taxon>Bacteria</taxon>
        <taxon>Bacillati</taxon>
        <taxon>Actinomycetota</taxon>
        <taxon>Actinomycetes</taxon>
        <taxon>Streptosporangiales</taxon>
        <taxon>Streptosporangiaceae</taxon>
        <taxon>Acrocarpospora</taxon>
    </lineage>
</organism>
<dbReference type="PROSITE" id="PS51347">
    <property type="entry name" value="PHOSPHOTRIESTERASE_2"/>
    <property type="match status" value="1"/>
</dbReference>
<dbReference type="GO" id="GO:0016787">
    <property type="term" value="F:hydrolase activity"/>
    <property type="evidence" value="ECO:0007669"/>
    <property type="project" value="UniProtKB-KW"/>
</dbReference>
<dbReference type="Proteomes" id="UP000377595">
    <property type="component" value="Unassembled WGS sequence"/>
</dbReference>
<dbReference type="RefSeq" id="WP_155342552.1">
    <property type="nucleotide sequence ID" value="NZ_BAAAHM010000001.1"/>
</dbReference>
<evidence type="ECO:0000313" key="5">
    <source>
        <dbReference type="Proteomes" id="UP000377595"/>
    </source>
</evidence>
<protein>
    <submittedName>
        <fullName evidence="4">Aryldialkylphosphatase</fullName>
    </submittedName>
</protein>
<proteinExistence type="inferred from homology"/>
<dbReference type="InterPro" id="IPR032466">
    <property type="entry name" value="Metal_Hydrolase"/>
</dbReference>
<sequence length="336" mass="35591">MIETVLGPVPAEALGAVDMHEHLLLDASGLRRDGVAEPAPTHAEVRPEMLGYLRWNALALADNLRLDSADTAVEELVLARAAGVGTVVEATSVGLGPGHDRLPELARRSGVHVVAAYGIYLSSVLPEWAAALDETALEKHLTGALEDHVPGTGYRAGLLGIMGTTGTVTGVERARLRAAARAAARTGAAVTVRLDPDARSGIDVIELLTGQGTAADKVLFTNCDEFLDVPYLAELSAAGATLEMCFGTEFQHLGRVENPSDRERLEFLVDFLGAYPAARWVIGGSTWTKIQLTRYGGGGLAHPLGRMVPELARRGIPAETIAAMTVREPARLLDRS</sequence>
<evidence type="ECO:0000256" key="3">
    <source>
        <dbReference type="PROSITE-ProRule" id="PRU00679"/>
    </source>
</evidence>